<evidence type="ECO:0000313" key="2">
    <source>
        <dbReference type="Proteomes" id="UP000010411"/>
    </source>
</evidence>
<dbReference type="AlphaFoldDB" id="L1L050"/>
<gene>
    <name evidence="1" type="ORF">STRIP9103_03429</name>
</gene>
<dbReference type="EMBL" id="AEJC01000255">
    <property type="protein sequence ID" value="EKX65983.1"/>
    <property type="molecule type" value="Genomic_DNA"/>
</dbReference>
<comment type="caution">
    <text evidence="1">The sequence shown here is derived from an EMBL/GenBank/DDBJ whole genome shotgun (WGS) entry which is preliminary data.</text>
</comment>
<sequence length="44" mass="4887">MWPYSAWSAFLRTVALRHAHGSRSDRAVRCEGCLYLADEAACSA</sequence>
<dbReference type="Proteomes" id="UP000010411">
    <property type="component" value="Unassembled WGS sequence"/>
</dbReference>
<proteinExistence type="predicted"/>
<reference evidence="1 2" key="1">
    <citation type="submission" date="2012-11" db="EMBL/GenBank/DDBJ databases">
        <authorList>
            <person name="Huguet-Tapia J.C."/>
            <person name="Durkin A.S."/>
            <person name="Pettis G.S."/>
            <person name="Badger J.H."/>
        </authorList>
    </citation>
    <scope>NUCLEOTIDE SEQUENCE [LARGE SCALE GENOMIC DNA]</scope>
    <source>
        <strain evidence="1 2">91-03</strain>
    </source>
</reference>
<organism evidence="1 2">
    <name type="scientific">Streptomyces ipomoeae 91-03</name>
    <dbReference type="NCBI Taxonomy" id="698759"/>
    <lineage>
        <taxon>Bacteria</taxon>
        <taxon>Bacillati</taxon>
        <taxon>Actinomycetota</taxon>
        <taxon>Actinomycetes</taxon>
        <taxon>Kitasatosporales</taxon>
        <taxon>Streptomycetaceae</taxon>
        <taxon>Streptomyces</taxon>
    </lineage>
</organism>
<name>L1L050_9ACTN</name>
<keyword evidence="2" id="KW-1185">Reference proteome</keyword>
<evidence type="ECO:0000313" key="1">
    <source>
        <dbReference type="EMBL" id="EKX65983.1"/>
    </source>
</evidence>
<protein>
    <submittedName>
        <fullName evidence="1">Uncharacterized protein</fullName>
    </submittedName>
</protein>
<accession>L1L050</accession>